<sequence>MATQTYVTDLQVMNSTAVQNGTVVKTSAANAQGGGQQGQKTTTIIQPAQAHTGQQFIVTSKLLLYNCQIIVFYKHYLSSLVCSYPYLCLPCFFFGPSVRKLISGGQ</sequence>
<accession>A0A8S3ZXM5</accession>
<dbReference type="AlphaFoldDB" id="A0A8S3ZXM5"/>
<dbReference type="OrthoDB" id="6158612at2759"/>
<protein>
    <submittedName>
        <fullName evidence="1">Uncharacterized protein</fullName>
    </submittedName>
</protein>
<dbReference type="Proteomes" id="UP000678393">
    <property type="component" value="Unassembled WGS sequence"/>
</dbReference>
<name>A0A8S3ZXM5_9EUPU</name>
<gene>
    <name evidence="1" type="ORF">CUNI_LOCUS17114</name>
</gene>
<comment type="caution">
    <text evidence="1">The sequence shown here is derived from an EMBL/GenBank/DDBJ whole genome shotgun (WGS) entry which is preliminary data.</text>
</comment>
<organism evidence="1 2">
    <name type="scientific">Candidula unifasciata</name>
    <dbReference type="NCBI Taxonomy" id="100452"/>
    <lineage>
        <taxon>Eukaryota</taxon>
        <taxon>Metazoa</taxon>
        <taxon>Spiralia</taxon>
        <taxon>Lophotrochozoa</taxon>
        <taxon>Mollusca</taxon>
        <taxon>Gastropoda</taxon>
        <taxon>Heterobranchia</taxon>
        <taxon>Euthyneura</taxon>
        <taxon>Panpulmonata</taxon>
        <taxon>Eupulmonata</taxon>
        <taxon>Stylommatophora</taxon>
        <taxon>Helicina</taxon>
        <taxon>Helicoidea</taxon>
        <taxon>Geomitridae</taxon>
        <taxon>Candidula</taxon>
    </lineage>
</organism>
<reference evidence="1" key="1">
    <citation type="submission" date="2021-04" db="EMBL/GenBank/DDBJ databases">
        <authorList>
            <consortium name="Molecular Ecology Group"/>
        </authorList>
    </citation>
    <scope>NUCLEOTIDE SEQUENCE</scope>
</reference>
<evidence type="ECO:0000313" key="1">
    <source>
        <dbReference type="EMBL" id="CAG5131556.1"/>
    </source>
</evidence>
<evidence type="ECO:0000313" key="2">
    <source>
        <dbReference type="Proteomes" id="UP000678393"/>
    </source>
</evidence>
<proteinExistence type="predicted"/>
<keyword evidence="2" id="KW-1185">Reference proteome</keyword>
<dbReference type="EMBL" id="CAJHNH020004746">
    <property type="protein sequence ID" value="CAG5131556.1"/>
    <property type="molecule type" value="Genomic_DNA"/>
</dbReference>